<comment type="caution">
    <text evidence="14">The sequence shown here is derived from an EMBL/GenBank/DDBJ whole genome shotgun (WGS) entry which is preliminary data.</text>
</comment>
<dbReference type="SUPFAM" id="SSF56935">
    <property type="entry name" value="Porins"/>
    <property type="match status" value="1"/>
</dbReference>
<dbReference type="Proteomes" id="UP000269412">
    <property type="component" value="Unassembled WGS sequence"/>
</dbReference>
<evidence type="ECO:0000256" key="10">
    <source>
        <dbReference type="SAM" id="MobiDB-lite"/>
    </source>
</evidence>
<protein>
    <submittedName>
        <fullName evidence="14">TonB-linked SusC/RagA family outer membrane protein</fullName>
    </submittedName>
</protein>
<keyword evidence="11" id="KW-0732">Signal</keyword>
<accession>A0A495EC04</accession>
<dbReference type="InterPro" id="IPR023997">
    <property type="entry name" value="TonB-dep_OMP_SusC/RagA_CS"/>
</dbReference>
<evidence type="ECO:0000256" key="8">
    <source>
        <dbReference type="PROSITE-ProRule" id="PRU01360"/>
    </source>
</evidence>
<feature type="signal peptide" evidence="11">
    <location>
        <begin position="1"/>
        <end position="30"/>
    </location>
</feature>
<comment type="subcellular location">
    <subcellularLocation>
        <location evidence="1 8">Cell outer membrane</location>
        <topology evidence="1 8">Multi-pass membrane protein</topology>
    </subcellularLocation>
</comment>
<evidence type="ECO:0000256" key="5">
    <source>
        <dbReference type="ARBA" id="ARBA00023077"/>
    </source>
</evidence>
<dbReference type="Pfam" id="PF13715">
    <property type="entry name" value="CarbopepD_reg_2"/>
    <property type="match status" value="1"/>
</dbReference>
<keyword evidence="4 8" id="KW-0812">Transmembrane</keyword>
<dbReference type="Gene3D" id="2.40.170.20">
    <property type="entry name" value="TonB-dependent receptor, beta-barrel domain"/>
    <property type="match status" value="1"/>
</dbReference>
<feature type="domain" description="TonB-dependent receptor plug" evidence="13">
    <location>
        <begin position="123"/>
        <end position="225"/>
    </location>
</feature>
<dbReference type="SUPFAM" id="SSF49464">
    <property type="entry name" value="Carboxypeptidase regulatory domain-like"/>
    <property type="match status" value="1"/>
</dbReference>
<comment type="similarity">
    <text evidence="8 9">Belongs to the TonB-dependent receptor family.</text>
</comment>
<reference evidence="14 15" key="1">
    <citation type="submission" date="2018-10" db="EMBL/GenBank/DDBJ databases">
        <title>Genomic Encyclopedia of Archaeal and Bacterial Type Strains, Phase II (KMG-II): from individual species to whole genera.</title>
        <authorList>
            <person name="Goeker M."/>
        </authorList>
    </citation>
    <scope>NUCLEOTIDE SEQUENCE [LARGE SCALE GENOMIC DNA]</scope>
    <source>
        <strain evidence="14 15">DSM 25230</strain>
    </source>
</reference>
<dbReference type="RefSeq" id="WP_245987121.1">
    <property type="nucleotide sequence ID" value="NZ_RBIQ01000007.1"/>
</dbReference>
<name>A0A495EC04_9FLAO</name>
<dbReference type="InterPro" id="IPR008969">
    <property type="entry name" value="CarboxyPept-like_regulatory"/>
</dbReference>
<keyword evidence="6 8" id="KW-0472">Membrane</keyword>
<dbReference type="GO" id="GO:0009279">
    <property type="term" value="C:cell outer membrane"/>
    <property type="evidence" value="ECO:0007669"/>
    <property type="project" value="UniProtKB-SubCell"/>
</dbReference>
<evidence type="ECO:0000256" key="6">
    <source>
        <dbReference type="ARBA" id="ARBA00023136"/>
    </source>
</evidence>
<organism evidence="14 15">
    <name type="scientific">Maribacter vaceletii</name>
    <dbReference type="NCBI Taxonomy" id="1206816"/>
    <lineage>
        <taxon>Bacteria</taxon>
        <taxon>Pseudomonadati</taxon>
        <taxon>Bacteroidota</taxon>
        <taxon>Flavobacteriia</taxon>
        <taxon>Flavobacteriales</taxon>
        <taxon>Flavobacteriaceae</taxon>
        <taxon>Maribacter</taxon>
    </lineage>
</organism>
<evidence type="ECO:0000256" key="1">
    <source>
        <dbReference type="ARBA" id="ARBA00004571"/>
    </source>
</evidence>
<gene>
    <name evidence="14" type="ORF">CLV91_0480</name>
</gene>
<evidence type="ECO:0000313" key="15">
    <source>
        <dbReference type="Proteomes" id="UP000269412"/>
    </source>
</evidence>
<keyword evidence="5 9" id="KW-0798">TonB box</keyword>
<dbReference type="EMBL" id="RBIQ01000007">
    <property type="protein sequence ID" value="RKR14405.1"/>
    <property type="molecule type" value="Genomic_DNA"/>
</dbReference>
<evidence type="ECO:0000256" key="7">
    <source>
        <dbReference type="ARBA" id="ARBA00023237"/>
    </source>
</evidence>
<feature type="chain" id="PRO_5019811623" evidence="11">
    <location>
        <begin position="31"/>
        <end position="1072"/>
    </location>
</feature>
<dbReference type="NCBIfam" id="TIGR04057">
    <property type="entry name" value="SusC_RagA_signa"/>
    <property type="match status" value="1"/>
</dbReference>
<evidence type="ECO:0000256" key="4">
    <source>
        <dbReference type="ARBA" id="ARBA00022692"/>
    </source>
</evidence>
<dbReference type="Pfam" id="PF00593">
    <property type="entry name" value="TonB_dep_Rec_b-barrel"/>
    <property type="match status" value="1"/>
</dbReference>
<feature type="domain" description="TonB-dependent receptor-like beta-barrel" evidence="12">
    <location>
        <begin position="435"/>
        <end position="913"/>
    </location>
</feature>
<dbReference type="InterPro" id="IPR039426">
    <property type="entry name" value="TonB-dep_rcpt-like"/>
</dbReference>
<evidence type="ECO:0000256" key="3">
    <source>
        <dbReference type="ARBA" id="ARBA00022452"/>
    </source>
</evidence>
<dbReference type="InterPro" id="IPR036942">
    <property type="entry name" value="Beta-barrel_TonB_sf"/>
</dbReference>
<evidence type="ECO:0000313" key="14">
    <source>
        <dbReference type="EMBL" id="RKR14405.1"/>
    </source>
</evidence>
<evidence type="ECO:0000259" key="12">
    <source>
        <dbReference type="Pfam" id="PF00593"/>
    </source>
</evidence>
<evidence type="ECO:0000256" key="11">
    <source>
        <dbReference type="SAM" id="SignalP"/>
    </source>
</evidence>
<evidence type="ECO:0000256" key="2">
    <source>
        <dbReference type="ARBA" id="ARBA00022448"/>
    </source>
</evidence>
<dbReference type="PROSITE" id="PS52016">
    <property type="entry name" value="TONB_DEPENDENT_REC_3"/>
    <property type="match status" value="1"/>
</dbReference>
<dbReference type="InterPro" id="IPR012910">
    <property type="entry name" value="Plug_dom"/>
</dbReference>
<dbReference type="InterPro" id="IPR000531">
    <property type="entry name" value="Beta-barrel_TonB"/>
</dbReference>
<dbReference type="InterPro" id="IPR023996">
    <property type="entry name" value="TonB-dep_OMP_SusC/RagA"/>
</dbReference>
<dbReference type="AlphaFoldDB" id="A0A495EC04"/>
<proteinExistence type="inferred from homology"/>
<dbReference type="Pfam" id="PF07715">
    <property type="entry name" value="Plug"/>
    <property type="match status" value="1"/>
</dbReference>
<sequence length="1072" mass="117307">MKKRLTTRFKPRNLLFGLAIMLFCVTSAEAQSTQITGNVTDQLNEVLIGANIVVKGTTNGVVSDFDGNYTLKANKGDVLVVSYTGFTTKEVTIGDNTTINVQLSESAEALEEVVLIGYGSRKKTDVVTAVSTVDNDFLDQQPSADATRALQGSASGVTVVASARPGQQAQVRIRGLGSINGNNPLYIIDGSIGGSIPPPDQIKTIQVLKDASSTAIYGSRGANGVILVTTKSGRKNQKAKLQLNVKTGVGKSNAKMDLVTDPNLIGQMIWLEQTNDGITPNHAHFQFDPNDIMATRVNDYLFPNGASNGDPSTDPSLYEERNYPITRTNQNGTDWLEEMYDSTAMLQEYGLSVTGGSEKTTYALNASFFDEEGVFKYNSFNRYAFRSNIDSEITDWLTIGQRLGATFTESKGNTIGFNAIAETSPLIPLYDEGGNYAGGIVGGNLNDGPNPVGSNFRNRRDLRKTLNLTGNFYMQIEPLKDLKFKSLFGYNMNWFSNHDPRFGDPENTNGSFANTLSETRNNRLTWNFSNTLTYAKTFSEVHNLDILLGMESYKSSFDEIQAGRAGYISTNPDFYYLTAGADGITNDSNASAGSLFSLFSRLYYSYDNKYMIEGTVRRDASSIFTSDKRVGYFPAVSAGWVVSRENFMEGTSGWLNQLKFRVGWGQSGNDQIGSSSNIYSTYGSGLGNSYYGLGGNDNTIALGYQSIAYGNPDAVWETTESTNFGLDATIVGGLNLSVDVWRKKTSDMLFPIELPAVVGQAQYPAVNIGTMDNNGVDIELNYNGSVGADFTYSIGANISTYKNEVTQLSGGENDFVTGRSERGQTYTRAENGHSFPEFYGYVVEGIFQTQPEADAHATNGTYNQPGNLKIKDISGPDGVPDGEITPDDRTSIGNPHPDFTAGLNIGMQYKNFDLTAIWYASVGNDLINYYNRFTRYGLFQGPKASDRLYKSWGSPYLENNEDAVLPKASSTTSFEQNTNSDMVEDGTFLRLKSLQIGYNLPSNVLDKIGVSNMRIYLMGTNLITLFDDYSGLDVEVFPAFDANNQNSEINKGFDFGTWPQPKQFVLGLNISL</sequence>
<dbReference type="Gene3D" id="2.170.130.10">
    <property type="entry name" value="TonB-dependent receptor, plug domain"/>
    <property type="match status" value="1"/>
</dbReference>
<evidence type="ECO:0000259" key="13">
    <source>
        <dbReference type="Pfam" id="PF07715"/>
    </source>
</evidence>
<evidence type="ECO:0000256" key="9">
    <source>
        <dbReference type="RuleBase" id="RU003357"/>
    </source>
</evidence>
<feature type="region of interest" description="Disordered" evidence="10">
    <location>
        <begin position="856"/>
        <end position="878"/>
    </location>
</feature>
<keyword evidence="2 8" id="KW-0813">Transport</keyword>
<keyword evidence="3 8" id="KW-1134">Transmembrane beta strand</keyword>
<keyword evidence="15" id="KW-1185">Reference proteome</keyword>
<keyword evidence="7 8" id="KW-0998">Cell outer membrane</keyword>
<dbReference type="NCBIfam" id="TIGR04056">
    <property type="entry name" value="OMP_RagA_SusC"/>
    <property type="match status" value="1"/>
</dbReference>
<dbReference type="Gene3D" id="2.60.40.1120">
    <property type="entry name" value="Carboxypeptidase-like, regulatory domain"/>
    <property type="match status" value="1"/>
</dbReference>
<dbReference type="InterPro" id="IPR037066">
    <property type="entry name" value="Plug_dom_sf"/>
</dbReference>